<protein>
    <submittedName>
        <fullName evidence="3">Uncharacterized protein At4g26485-like</fullName>
    </submittedName>
</protein>
<gene>
    <name evidence="3" type="primary">LOC113743830</name>
</gene>
<accession>A0A6P6XIW9</accession>
<dbReference type="PANTHER" id="PTHR11538">
    <property type="entry name" value="PHENYLALANYL-TRNA SYNTHETASE"/>
    <property type="match status" value="1"/>
</dbReference>
<dbReference type="PANTHER" id="PTHR11538:SF64">
    <property type="entry name" value="25S RRNA (URIDINE-N(3))-METHYLTRANSFERASE BMT5-LIKE DOMAIN-CONTAINING PROTEIN"/>
    <property type="match status" value="1"/>
</dbReference>
<dbReference type="AlphaFoldDB" id="A0A6P6XIW9"/>
<dbReference type="GO" id="GO:0070475">
    <property type="term" value="P:rRNA base methylation"/>
    <property type="evidence" value="ECO:0007669"/>
    <property type="project" value="InterPro"/>
</dbReference>
<dbReference type="GO" id="GO:0005737">
    <property type="term" value="C:cytoplasm"/>
    <property type="evidence" value="ECO:0007669"/>
    <property type="project" value="TreeGrafter"/>
</dbReference>
<organism evidence="2 3">
    <name type="scientific">Coffea arabica</name>
    <name type="common">Arabian coffee</name>
    <dbReference type="NCBI Taxonomy" id="13443"/>
    <lineage>
        <taxon>Eukaryota</taxon>
        <taxon>Viridiplantae</taxon>
        <taxon>Streptophyta</taxon>
        <taxon>Embryophyta</taxon>
        <taxon>Tracheophyta</taxon>
        <taxon>Spermatophyta</taxon>
        <taxon>Magnoliopsida</taxon>
        <taxon>eudicotyledons</taxon>
        <taxon>Gunneridae</taxon>
        <taxon>Pentapetalae</taxon>
        <taxon>asterids</taxon>
        <taxon>lamiids</taxon>
        <taxon>Gentianales</taxon>
        <taxon>Rubiaceae</taxon>
        <taxon>Ixoroideae</taxon>
        <taxon>Gardenieae complex</taxon>
        <taxon>Bertiereae - Coffeeae clade</taxon>
        <taxon>Coffeeae</taxon>
        <taxon>Coffea</taxon>
    </lineage>
</organism>
<reference evidence="2" key="1">
    <citation type="journal article" date="2025" name="Foods">
        <title>Unveiling the Microbial Signatures of Arabica Coffee Cherries: Insights into Ripeness Specific Diversity, Functional Traits, and Implications for Quality and Safety.</title>
        <authorList>
            <consortium name="RefSeq"/>
            <person name="Tenea G.N."/>
            <person name="Cifuentes V."/>
            <person name="Reyes P."/>
            <person name="Cevallos-Vallejos M."/>
        </authorList>
    </citation>
    <scope>NUCLEOTIDE SEQUENCE [LARGE SCALE GENOMIC DNA]</scope>
</reference>
<sequence>MNNNKKKERWIQHYSSSHKILLIGEGDFSFSACLAKAFRNAANMVATCLHTKGGLLVVMEMLPVRHWTSTAHLQDLEKLGCLVLYEVDVHNMNEHPDLKQMKFDVILFNFPHAGHYSWLHERDSILIRMHQDLIAAYFKTAKEMVQEEGEIHVTVRDDYPYNTWEVEKLAECAGLQLKDKVEFRQENYPGYHNKRGGNINCNKKFPLKACYTYKFTLKVSAVEISDGSEVNDSASSELTSIITTVEDLQI</sequence>
<dbReference type="Proteomes" id="UP001652660">
    <property type="component" value="Chromosome 5e"/>
</dbReference>
<dbReference type="OrthoDB" id="273345at2759"/>
<evidence type="ECO:0000313" key="3">
    <source>
        <dbReference type="RefSeq" id="XP_027127728.2"/>
    </source>
</evidence>
<dbReference type="RefSeq" id="XP_027127728.2">
    <property type="nucleotide sequence ID" value="XM_027271927.2"/>
</dbReference>
<proteinExistence type="predicted"/>
<evidence type="ECO:0000259" key="1">
    <source>
        <dbReference type="Pfam" id="PF10354"/>
    </source>
</evidence>
<feature type="domain" description="25S rRNA (uridine-N(3))-methyltransferase BMT5-like" evidence="1">
    <location>
        <begin position="21"/>
        <end position="195"/>
    </location>
</feature>
<dbReference type="InterPro" id="IPR019446">
    <property type="entry name" value="BMT5-like"/>
</dbReference>
<evidence type="ECO:0000313" key="2">
    <source>
        <dbReference type="Proteomes" id="UP001652660"/>
    </source>
</evidence>
<dbReference type="GO" id="GO:0070042">
    <property type="term" value="F:rRNA (uridine-N3-)-methyltransferase activity"/>
    <property type="evidence" value="ECO:0007669"/>
    <property type="project" value="InterPro"/>
</dbReference>
<dbReference type="GeneID" id="113743830"/>
<keyword evidence="2" id="KW-1185">Reference proteome</keyword>
<dbReference type="Pfam" id="PF10354">
    <property type="entry name" value="BMT5-like"/>
    <property type="match status" value="1"/>
</dbReference>
<reference evidence="3" key="2">
    <citation type="submission" date="2025-08" db="UniProtKB">
        <authorList>
            <consortium name="RefSeq"/>
        </authorList>
    </citation>
    <scope>IDENTIFICATION</scope>
    <source>
        <tissue evidence="3">Leaves</tissue>
    </source>
</reference>
<name>A0A6P6XIW9_COFAR</name>